<proteinExistence type="predicted"/>
<dbReference type="Proteomes" id="UP000030687">
    <property type="component" value="Unassembled WGS sequence"/>
</dbReference>
<keyword evidence="3" id="KW-1185">Reference proteome</keyword>
<name>V4V3G0_CITCL</name>
<accession>V4V3G0</accession>
<organism evidence="2 3">
    <name type="scientific">Citrus clementina</name>
    <name type="common">Clementine</name>
    <name type="synonym">Citrus deliciosa x Citrus sinensis</name>
    <dbReference type="NCBI Taxonomy" id="85681"/>
    <lineage>
        <taxon>Eukaryota</taxon>
        <taxon>Viridiplantae</taxon>
        <taxon>Streptophyta</taxon>
        <taxon>Embryophyta</taxon>
        <taxon>Tracheophyta</taxon>
        <taxon>Spermatophyta</taxon>
        <taxon>Magnoliopsida</taxon>
        <taxon>eudicotyledons</taxon>
        <taxon>Gunneridae</taxon>
        <taxon>Pentapetalae</taxon>
        <taxon>rosids</taxon>
        <taxon>malvids</taxon>
        <taxon>Sapindales</taxon>
        <taxon>Rutaceae</taxon>
        <taxon>Aurantioideae</taxon>
        <taxon>Citrus</taxon>
    </lineage>
</organism>
<reference evidence="2 3" key="1">
    <citation type="submission" date="2013-10" db="EMBL/GenBank/DDBJ databases">
        <authorList>
            <consortium name="International Citrus Genome Consortium"/>
            <person name="Jenkins J."/>
            <person name="Schmutz J."/>
            <person name="Prochnik S."/>
            <person name="Rokhsar D."/>
            <person name="Gmitter F."/>
            <person name="Ollitrault P."/>
            <person name="Machado M."/>
            <person name="Talon M."/>
            <person name="Wincker P."/>
            <person name="Jaillon O."/>
            <person name="Morgante M."/>
        </authorList>
    </citation>
    <scope>NUCLEOTIDE SEQUENCE</scope>
    <source>
        <strain evidence="3">cv. Clemenules</strain>
    </source>
</reference>
<dbReference type="Gramene" id="ESR46409">
    <property type="protein sequence ID" value="ESR46409"/>
    <property type="gene ID" value="CICLE_v10004083mg"/>
</dbReference>
<dbReference type="KEGG" id="cic:CICLE_v10004083mg"/>
<protein>
    <submittedName>
        <fullName evidence="2">Uncharacterized protein</fullName>
    </submittedName>
</protein>
<gene>
    <name evidence="2" type="ORF">CICLE_v10004083mg</name>
</gene>
<dbReference type="AlphaFoldDB" id="V4V3G0"/>
<feature type="transmembrane region" description="Helical" evidence="1">
    <location>
        <begin position="85"/>
        <end position="102"/>
    </location>
</feature>
<dbReference type="InParanoid" id="V4V3G0"/>
<evidence type="ECO:0000313" key="3">
    <source>
        <dbReference type="Proteomes" id="UP000030687"/>
    </source>
</evidence>
<evidence type="ECO:0000313" key="2">
    <source>
        <dbReference type="EMBL" id="ESR46409.1"/>
    </source>
</evidence>
<keyword evidence="1" id="KW-1133">Transmembrane helix</keyword>
<sequence>MTFSNRLYSLACLPTSFTSVVFPMPPMPYTPIMLKLRLLSASSISFKVEVLDSKCMKPWVELSHVSSGMVRKETPSNLPFSRSPAIAFASLSAFMLSWYRVFKLGHNPFNHRLFEFSLSAISVSTSLMALSTVIIHFSTWC</sequence>
<feature type="transmembrane region" description="Helical" evidence="1">
    <location>
        <begin position="114"/>
        <end position="137"/>
    </location>
</feature>
<evidence type="ECO:0000256" key="1">
    <source>
        <dbReference type="SAM" id="Phobius"/>
    </source>
</evidence>
<keyword evidence="1" id="KW-0812">Transmembrane</keyword>
<dbReference type="EMBL" id="KI536799">
    <property type="protein sequence ID" value="ESR46409.1"/>
    <property type="molecule type" value="Genomic_DNA"/>
</dbReference>
<keyword evidence="1" id="KW-0472">Membrane</keyword>